<protein>
    <submittedName>
        <fullName evidence="5">Iron transporter</fullName>
    </submittedName>
</protein>
<evidence type="ECO:0000256" key="2">
    <source>
        <dbReference type="ARBA" id="ARBA00007832"/>
    </source>
</evidence>
<dbReference type="AlphaFoldDB" id="A0A6F8XQH2"/>
<reference evidence="5 6" key="2">
    <citation type="submission" date="2020-03" db="EMBL/GenBank/DDBJ databases">
        <authorList>
            <person name="Ichikawa N."/>
            <person name="Kimura A."/>
            <person name="Kitahashi Y."/>
            <person name="Uohara A."/>
        </authorList>
    </citation>
    <scope>NUCLEOTIDE SEQUENCE [LARGE SCALE GENOMIC DNA]</scope>
    <source>
        <strain evidence="5 6">NBRC 107702</strain>
    </source>
</reference>
<feature type="domain" description="Aerobactin siderophore biosynthesis IucA/IucC-like C-terminal" evidence="4">
    <location>
        <begin position="356"/>
        <end position="517"/>
    </location>
</feature>
<comment type="similarity">
    <text evidence="2">Belongs to the IucA/IucC family.</text>
</comment>
<evidence type="ECO:0000259" key="3">
    <source>
        <dbReference type="Pfam" id="PF04183"/>
    </source>
</evidence>
<feature type="domain" description="Aerobactin siderophore biosynthesis IucA/IucC N-terminal" evidence="3">
    <location>
        <begin position="138"/>
        <end position="339"/>
    </location>
</feature>
<dbReference type="InterPro" id="IPR007310">
    <property type="entry name" value="Aerobactin_biosyn_IucA/IucC_N"/>
</dbReference>
<dbReference type="KEGG" id="pfla:Pflav_024180"/>
<evidence type="ECO:0000313" key="6">
    <source>
        <dbReference type="Proteomes" id="UP000502508"/>
    </source>
</evidence>
<sequence length="545" mass="57929">MTDLSVCAYSPGTVRDAAAHAETHLAVLAPHLRAPFRDALPTAAAAVGRRLLGALWREDIADTRSRYGGTGHPHAFDRVDFDTVPADDPIALLPHSIVDGRGWTLAAELANAVTNLAIAYARRDTAPAPGDGPDAAAVALERLAIDGHNLHPCGRTRIGWDVDDVLAHDLEAGATRIGFVAVRRDAHVGDDLGFLDGAPPAPPGYVVQPVHAWQRDAVLARRYPDLLRDGTLRILDGTLPAVPTAALRTLLLPGGDYLKLSLDIQVTSTRRSISVASTRNGPVLSALLTRLLAGEERVVLLAETAGAALGGSRDASAILRDGLAGHLTPGERVIPGGALPLVVGDLLREYGGSPLDFLTDYARLVLPPLLRLATRYGIALEAHLQNCLPTFIAGTPHRLVLRDLAGMRLHRPRLAAAGIEPALWPGSVIGTDDLYTMRAKLGYTAFQAHLGELVIALGSHGLDEATAWRAVREVVDEAYDPLRADPTTARAADADHAAFTAPRVPHKALVRMRLTGGGDVYLPVQNPLHAVQNPLHTVRNPLHAP</sequence>
<dbReference type="PANTHER" id="PTHR34384">
    <property type="entry name" value="L-2,3-DIAMINOPROPANOATE--CITRATE LIGASE"/>
    <property type="match status" value="1"/>
</dbReference>
<dbReference type="RefSeq" id="WP_232071257.1">
    <property type="nucleotide sequence ID" value="NZ_AP022870.1"/>
</dbReference>
<name>A0A6F8XQH2_9ACTN</name>
<evidence type="ECO:0000256" key="1">
    <source>
        <dbReference type="ARBA" id="ARBA00004924"/>
    </source>
</evidence>
<gene>
    <name evidence="5" type="ORF">Pflav_024180</name>
</gene>
<dbReference type="GO" id="GO:0019290">
    <property type="term" value="P:siderophore biosynthetic process"/>
    <property type="evidence" value="ECO:0007669"/>
    <property type="project" value="InterPro"/>
</dbReference>
<comment type="pathway">
    <text evidence="1">Siderophore biosynthesis.</text>
</comment>
<dbReference type="Pfam" id="PF04183">
    <property type="entry name" value="IucA_IucC"/>
    <property type="match status" value="1"/>
</dbReference>
<dbReference type="PANTHER" id="PTHR34384:SF5">
    <property type="entry name" value="L-2,3-DIAMINOPROPANOATE--CITRATE LIGASE"/>
    <property type="match status" value="1"/>
</dbReference>
<dbReference type="Gene3D" id="1.10.510.40">
    <property type="match status" value="1"/>
</dbReference>
<dbReference type="InterPro" id="IPR022770">
    <property type="entry name" value="IucA/IucC-like_C"/>
</dbReference>
<dbReference type="GO" id="GO:0016881">
    <property type="term" value="F:acid-amino acid ligase activity"/>
    <property type="evidence" value="ECO:0007669"/>
    <property type="project" value="UniProtKB-ARBA"/>
</dbReference>
<organism evidence="5 6">
    <name type="scientific">Phytohabitans flavus</name>
    <dbReference type="NCBI Taxonomy" id="1076124"/>
    <lineage>
        <taxon>Bacteria</taxon>
        <taxon>Bacillati</taxon>
        <taxon>Actinomycetota</taxon>
        <taxon>Actinomycetes</taxon>
        <taxon>Micromonosporales</taxon>
        <taxon>Micromonosporaceae</taxon>
    </lineage>
</organism>
<proteinExistence type="inferred from homology"/>
<dbReference type="EMBL" id="AP022870">
    <property type="protein sequence ID" value="BCB76008.1"/>
    <property type="molecule type" value="Genomic_DNA"/>
</dbReference>
<dbReference type="Proteomes" id="UP000502508">
    <property type="component" value="Chromosome"/>
</dbReference>
<dbReference type="InterPro" id="IPR037455">
    <property type="entry name" value="LucA/IucC-like"/>
</dbReference>
<dbReference type="Pfam" id="PF06276">
    <property type="entry name" value="FhuF"/>
    <property type="match status" value="1"/>
</dbReference>
<evidence type="ECO:0000259" key="4">
    <source>
        <dbReference type="Pfam" id="PF06276"/>
    </source>
</evidence>
<reference evidence="5 6" key="1">
    <citation type="submission" date="2020-03" db="EMBL/GenBank/DDBJ databases">
        <title>Whole genome shotgun sequence of Phytohabitans flavus NBRC 107702.</title>
        <authorList>
            <person name="Komaki H."/>
            <person name="Tamura T."/>
        </authorList>
    </citation>
    <scope>NUCLEOTIDE SEQUENCE [LARGE SCALE GENOMIC DNA]</scope>
    <source>
        <strain evidence="5 6">NBRC 107702</strain>
    </source>
</reference>
<accession>A0A6F8XQH2</accession>
<evidence type="ECO:0000313" key="5">
    <source>
        <dbReference type="EMBL" id="BCB76008.1"/>
    </source>
</evidence>
<keyword evidence="6" id="KW-1185">Reference proteome</keyword>